<dbReference type="InterPro" id="IPR037185">
    <property type="entry name" value="EmrE-like"/>
</dbReference>
<feature type="transmembrane region" description="Helical" evidence="7">
    <location>
        <begin position="82"/>
        <end position="107"/>
    </location>
</feature>
<feature type="transmembrane region" description="Helical" evidence="7">
    <location>
        <begin position="143"/>
        <end position="163"/>
    </location>
</feature>
<dbReference type="InterPro" id="IPR050638">
    <property type="entry name" value="AA-Vitamin_Transporters"/>
</dbReference>
<feature type="transmembrane region" description="Helical" evidence="7">
    <location>
        <begin position="215"/>
        <end position="234"/>
    </location>
</feature>
<comment type="similarity">
    <text evidence="2">Belongs to the EamA transporter family.</text>
</comment>
<dbReference type="SUPFAM" id="SSF103481">
    <property type="entry name" value="Multidrug resistance efflux transporter EmrE"/>
    <property type="match status" value="2"/>
</dbReference>
<feature type="transmembrane region" description="Helical" evidence="7">
    <location>
        <begin position="267"/>
        <end position="285"/>
    </location>
</feature>
<dbReference type="eggNOG" id="COG0697">
    <property type="taxonomic scope" value="Bacteria"/>
</dbReference>
<reference evidence="10" key="1">
    <citation type="submission" date="2010-08" db="EMBL/GenBank/DDBJ databases">
        <title>Genome sequence of Parvularcula bermudensis HTCC2503.</title>
        <authorList>
            <person name="Kang D.-M."/>
            <person name="Oh H.-M."/>
            <person name="Cho J.-C."/>
        </authorList>
    </citation>
    <scope>NUCLEOTIDE SEQUENCE [LARGE SCALE GENOMIC DNA]</scope>
    <source>
        <strain evidence="10">ATCC BAA-594 / HTCC2503 / KCTC 12087</strain>
    </source>
</reference>
<dbReference type="Proteomes" id="UP000001302">
    <property type="component" value="Chromosome"/>
</dbReference>
<dbReference type="AlphaFoldDB" id="E0TGQ5"/>
<feature type="transmembrane region" description="Helical" evidence="7">
    <location>
        <begin position="241"/>
        <end position="261"/>
    </location>
</feature>
<dbReference type="RefSeq" id="WP_013301638.1">
    <property type="nucleotide sequence ID" value="NC_014414.1"/>
</dbReference>
<sequence length="316" mass="32875">MTPFRGAVLLMVCTLWGLHIVVVRATVDDVPALLYVALRMSLVAVLLIPFLRWHKGRMRPILVAGLCFGGFNYAFLFNGLRFVPAGVGALLVELYVPIAMGLSILLLGERVGWRRGTGAALAVLGAVIIVTGEGEAMSGATNLPLGAVLLIAGAFCEALGAILIKRVHGVSALQLLAWFGVVGGVVSWGLTIVLIGDQVPDAIPNLATGGFVSALIYSAIGASIMGHASYYWLLQRVDVTVLAPSGVLTTVIAVTAGTLFLDEPLTARLIVGGALTLLGVGIIAIRSAKKATTEASLPVGGPEGVRIQEPSHVRSD</sequence>
<dbReference type="OrthoDB" id="7158585at2"/>
<evidence type="ECO:0000313" key="9">
    <source>
        <dbReference type="EMBL" id="ADM10664.1"/>
    </source>
</evidence>
<proteinExistence type="inferred from homology"/>
<evidence type="ECO:0000256" key="2">
    <source>
        <dbReference type="ARBA" id="ARBA00007362"/>
    </source>
</evidence>
<feature type="domain" description="EamA" evidence="8">
    <location>
        <begin position="9"/>
        <end position="131"/>
    </location>
</feature>
<keyword evidence="10" id="KW-1185">Reference proteome</keyword>
<feature type="transmembrane region" description="Helical" evidence="7">
    <location>
        <begin position="175"/>
        <end position="195"/>
    </location>
</feature>
<dbReference type="PANTHER" id="PTHR32322">
    <property type="entry name" value="INNER MEMBRANE TRANSPORTER"/>
    <property type="match status" value="1"/>
</dbReference>
<dbReference type="GO" id="GO:0016020">
    <property type="term" value="C:membrane"/>
    <property type="evidence" value="ECO:0007669"/>
    <property type="project" value="UniProtKB-SubCell"/>
</dbReference>
<feature type="domain" description="EamA" evidence="8">
    <location>
        <begin position="145"/>
        <end position="283"/>
    </location>
</feature>
<feature type="transmembrane region" description="Helical" evidence="7">
    <location>
        <begin position="58"/>
        <end position="76"/>
    </location>
</feature>
<evidence type="ECO:0000256" key="7">
    <source>
        <dbReference type="SAM" id="Phobius"/>
    </source>
</evidence>
<evidence type="ECO:0000256" key="5">
    <source>
        <dbReference type="ARBA" id="ARBA00023136"/>
    </source>
</evidence>
<dbReference type="InterPro" id="IPR000620">
    <property type="entry name" value="EamA_dom"/>
</dbReference>
<dbReference type="KEGG" id="pbr:PB2503_13134"/>
<keyword evidence="4 7" id="KW-1133">Transmembrane helix</keyword>
<evidence type="ECO:0000313" key="10">
    <source>
        <dbReference type="Proteomes" id="UP000001302"/>
    </source>
</evidence>
<dbReference type="EMBL" id="CP002156">
    <property type="protein sequence ID" value="ADM10664.1"/>
    <property type="molecule type" value="Genomic_DNA"/>
</dbReference>
<gene>
    <name evidence="9" type="ordered locus">PB2503_13134</name>
</gene>
<name>E0TGQ5_PARBH</name>
<feature type="region of interest" description="Disordered" evidence="6">
    <location>
        <begin position="296"/>
        <end position="316"/>
    </location>
</feature>
<reference evidence="9 10" key="2">
    <citation type="journal article" date="2011" name="J. Bacteriol.">
        <title>Complete genome sequence of strain HTCC2503T of Parvularcula bermudensis, the type species of the order "Parvularculales" in the class Alphaproteobacteria.</title>
        <authorList>
            <person name="Oh H.M."/>
            <person name="Kang I."/>
            <person name="Vergin K.L."/>
            <person name="Kang D."/>
            <person name="Rhee K.H."/>
            <person name="Giovannoni S.J."/>
            <person name="Cho J.C."/>
        </authorList>
    </citation>
    <scope>NUCLEOTIDE SEQUENCE [LARGE SCALE GENOMIC DNA]</scope>
    <source>
        <strain evidence="10">ATCC BAA-594 / HTCC2503 / KCTC 12087</strain>
    </source>
</reference>
<accession>E0TGQ5</accession>
<evidence type="ECO:0000256" key="4">
    <source>
        <dbReference type="ARBA" id="ARBA00022989"/>
    </source>
</evidence>
<keyword evidence="3 7" id="KW-0812">Transmembrane</keyword>
<evidence type="ECO:0000256" key="3">
    <source>
        <dbReference type="ARBA" id="ARBA00022692"/>
    </source>
</evidence>
<evidence type="ECO:0000259" key="8">
    <source>
        <dbReference type="Pfam" id="PF00892"/>
    </source>
</evidence>
<dbReference type="PANTHER" id="PTHR32322:SF2">
    <property type="entry name" value="EAMA DOMAIN-CONTAINING PROTEIN"/>
    <property type="match status" value="1"/>
</dbReference>
<dbReference type="STRING" id="314260.PB2503_13134"/>
<dbReference type="Pfam" id="PF00892">
    <property type="entry name" value="EamA"/>
    <property type="match status" value="2"/>
</dbReference>
<dbReference type="HOGENOM" id="CLU_033863_20_0_5"/>
<keyword evidence="5 7" id="KW-0472">Membrane</keyword>
<feature type="transmembrane region" description="Helical" evidence="7">
    <location>
        <begin position="119"/>
        <end position="137"/>
    </location>
</feature>
<feature type="transmembrane region" description="Helical" evidence="7">
    <location>
        <begin position="32"/>
        <end position="51"/>
    </location>
</feature>
<comment type="subcellular location">
    <subcellularLocation>
        <location evidence="1">Membrane</location>
        <topology evidence="1">Multi-pass membrane protein</topology>
    </subcellularLocation>
</comment>
<protein>
    <submittedName>
        <fullName evidence="9">Integral membrane protein</fullName>
    </submittedName>
</protein>
<evidence type="ECO:0000256" key="1">
    <source>
        <dbReference type="ARBA" id="ARBA00004141"/>
    </source>
</evidence>
<evidence type="ECO:0000256" key="6">
    <source>
        <dbReference type="SAM" id="MobiDB-lite"/>
    </source>
</evidence>
<organism evidence="9 10">
    <name type="scientific">Parvularcula bermudensis (strain ATCC BAA-594 / HTCC2503 / KCTC 12087)</name>
    <dbReference type="NCBI Taxonomy" id="314260"/>
    <lineage>
        <taxon>Bacteria</taxon>
        <taxon>Pseudomonadati</taxon>
        <taxon>Pseudomonadota</taxon>
        <taxon>Alphaproteobacteria</taxon>
        <taxon>Parvularculales</taxon>
        <taxon>Parvularculaceae</taxon>
        <taxon>Parvularcula</taxon>
    </lineage>
</organism>
<feature type="transmembrane region" description="Helical" evidence="7">
    <location>
        <begin position="7"/>
        <end position="26"/>
    </location>
</feature>